<keyword evidence="5" id="KW-0430">Lectin</keyword>
<feature type="signal peptide" evidence="8">
    <location>
        <begin position="1"/>
        <end position="27"/>
    </location>
</feature>
<dbReference type="Pfam" id="PF07886">
    <property type="entry name" value="BA14K"/>
    <property type="match status" value="1"/>
</dbReference>
<evidence type="ECO:0000256" key="8">
    <source>
        <dbReference type="SAM" id="SignalP"/>
    </source>
</evidence>
<keyword evidence="8" id="KW-0732">Signal</keyword>
<evidence type="ECO:0000256" key="1">
    <source>
        <dbReference type="ARBA" id="ARBA00004167"/>
    </source>
</evidence>
<sequence length="139" mass="15252">MRKIISTALAAVLALGTLGAGVSTASADSNGRHWYRNGGHYDANGWSGHRRWRGDRHYRYRHHDNGAAVGAGIAGLAIGAIVGGALADHGHYYRRAVPVYRVHPGARGHVARCDAHYRSYNPRTDTFVGYDGRHHRCRL</sequence>
<feature type="chain" id="PRO_5047526314" description="Lectin-like protein BA14k" evidence="8">
    <location>
        <begin position="28"/>
        <end position="139"/>
    </location>
</feature>
<comment type="similarity">
    <text evidence="2">Belongs to the BA14k family.</text>
</comment>
<evidence type="ECO:0000256" key="7">
    <source>
        <dbReference type="SAM" id="Phobius"/>
    </source>
</evidence>
<proteinExistence type="inferred from homology"/>
<evidence type="ECO:0000256" key="6">
    <source>
        <dbReference type="ARBA" id="ARBA00025321"/>
    </source>
</evidence>
<dbReference type="InterPro" id="IPR012413">
    <property type="entry name" value="BA14K"/>
</dbReference>
<reference evidence="9 10" key="1">
    <citation type="submission" date="2021-03" db="EMBL/GenBank/DDBJ databases">
        <title>Whole genome sequence of Jiella sp. MQZ13P-4.</title>
        <authorList>
            <person name="Tuo L."/>
        </authorList>
    </citation>
    <scope>NUCLEOTIDE SEQUENCE [LARGE SCALE GENOMIC DNA]</scope>
    <source>
        <strain evidence="9 10">MQZ13P-4</strain>
    </source>
</reference>
<dbReference type="EMBL" id="JAFMPY010000010">
    <property type="protein sequence ID" value="MBO0904379.1"/>
    <property type="molecule type" value="Genomic_DNA"/>
</dbReference>
<keyword evidence="10" id="KW-1185">Reference proteome</keyword>
<keyword evidence="7" id="KW-0812">Transmembrane</keyword>
<comment type="caution">
    <text evidence="9">The sequence shown here is derived from an EMBL/GenBank/DDBJ whole genome shotgun (WGS) entry which is preliminary data.</text>
</comment>
<evidence type="ECO:0000256" key="2">
    <source>
        <dbReference type="ARBA" id="ARBA00010270"/>
    </source>
</evidence>
<comment type="function">
    <text evidence="6">Has immunoglobulin-binding and hemagglutination properties, and can bind to mannose. Essential for virulence. May be involved in LPS biosynthesis or polysaccharide transport.</text>
</comment>
<evidence type="ECO:0000256" key="4">
    <source>
        <dbReference type="ARBA" id="ARBA00022475"/>
    </source>
</evidence>
<name>A0ABS3J3Z2_9HYPH</name>
<accession>A0ABS3J3Z2</accession>
<keyword evidence="4" id="KW-1003">Cell membrane</keyword>
<protein>
    <recommendedName>
        <fullName evidence="3">Lectin-like protein BA14k</fullName>
    </recommendedName>
</protein>
<organism evidence="9 10">
    <name type="scientific">Jiella sonneratiae</name>
    <dbReference type="NCBI Taxonomy" id="2816856"/>
    <lineage>
        <taxon>Bacteria</taxon>
        <taxon>Pseudomonadati</taxon>
        <taxon>Pseudomonadota</taxon>
        <taxon>Alphaproteobacteria</taxon>
        <taxon>Hyphomicrobiales</taxon>
        <taxon>Aurantimonadaceae</taxon>
        <taxon>Jiella</taxon>
    </lineage>
</organism>
<dbReference type="Proteomes" id="UP000664288">
    <property type="component" value="Unassembled WGS sequence"/>
</dbReference>
<comment type="subcellular location">
    <subcellularLocation>
        <location evidence="1">Membrane</location>
        <topology evidence="1">Single-pass membrane protein</topology>
    </subcellularLocation>
</comment>
<keyword evidence="7" id="KW-0472">Membrane</keyword>
<evidence type="ECO:0000256" key="5">
    <source>
        <dbReference type="ARBA" id="ARBA00022734"/>
    </source>
</evidence>
<evidence type="ECO:0000313" key="9">
    <source>
        <dbReference type="EMBL" id="MBO0904379.1"/>
    </source>
</evidence>
<dbReference type="RefSeq" id="WP_207351009.1">
    <property type="nucleotide sequence ID" value="NZ_JAFMPY010000010.1"/>
</dbReference>
<evidence type="ECO:0000313" key="10">
    <source>
        <dbReference type="Proteomes" id="UP000664288"/>
    </source>
</evidence>
<feature type="transmembrane region" description="Helical" evidence="7">
    <location>
        <begin position="67"/>
        <end position="87"/>
    </location>
</feature>
<keyword evidence="7" id="KW-1133">Transmembrane helix</keyword>
<evidence type="ECO:0000256" key="3">
    <source>
        <dbReference type="ARBA" id="ARBA00020552"/>
    </source>
</evidence>
<gene>
    <name evidence="9" type="ORF">J1C47_12065</name>
</gene>